<feature type="domain" description="Major facilitator superfamily (MFS) profile" evidence="7">
    <location>
        <begin position="16"/>
        <end position="398"/>
    </location>
</feature>
<evidence type="ECO:0000256" key="3">
    <source>
        <dbReference type="ARBA" id="ARBA00022692"/>
    </source>
</evidence>
<feature type="transmembrane region" description="Helical" evidence="6">
    <location>
        <begin position="347"/>
        <end position="366"/>
    </location>
</feature>
<evidence type="ECO:0000256" key="1">
    <source>
        <dbReference type="ARBA" id="ARBA00004651"/>
    </source>
</evidence>
<organism evidence="8 9">
    <name type="scientific">Paenibacillus xanthanilyticus</name>
    <dbReference type="NCBI Taxonomy" id="1783531"/>
    <lineage>
        <taxon>Bacteria</taxon>
        <taxon>Bacillati</taxon>
        <taxon>Bacillota</taxon>
        <taxon>Bacilli</taxon>
        <taxon>Bacillales</taxon>
        <taxon>Paenibacillaceae</taxon>
        <taxon>Paenibacillus</taxon>
    </lineage>
</organism>
<feature type="transmembrane region" description="Helical" evidence="6">
    <location>
        <begin position="106"/>
        <end position="127"/>
    </location>
</feature>
<dbReference type="PANTHER" id="PTHR42910">
    <property type="entry name" value="TRANSPORTER SCO4007-RELATED"/>
    <property type="match status" value="1"/>
</dbReference>
<dbReference type="PROSITE" id="PS50850">
    <property type="entry name" value="MFS"/>
    <property type="match status" value="1"/>
</dbReference>
<sequence length="410" mass="43188">MRNESGNQERRISKWMVLLLAAACGLIAANLYYAQTLVGPIRDAIGLSSTAAGLIVTVTQIGYVIGLLFIVPISDIVENRRLSVAMLLIAALALLTTAFAATAPLFLLAALIIGVGSVVAQILVPLAASLAAEEQRGRVVGSVMSGLLLGIMLARPAASFVADLWGWRAIFVLSAAVILLLTVLLAYTLPARKPTKSVRYGKLIVSLGAIWRQTPVLRRRALYQASMFGAFSLFWTVVPLHLADRFGMSQQGIAWFALVGVGGAIAAPIAGRLADRGWSKAMTGSAMVVAVLSFLAIHLFDRHATPALILLFISAFTLDMAVSGNLVVGQRAIYTLGHEARGRLNGLFMSVFFTGGAIGSSVGGWAYEQGGWALASLIGTALPLMALGYFLTESRITTNSEAAKGISSAG</sequence>
<evidence type="ECO:0000259" key="7">
    <source>
        <dbReference type="PROSITE" id="PS50850"/>
    </source>
</evidence>
<keyword evidence="5 6" id="KW-0472">Membrane</keyword>
<comment type="subcellular location">
    <subcellularLocation>
        <location evidence="1">Cell membrane</location>
        <topology evidence="1">Multi-pass membrane protein</topology>
    </subcellularLocation>
</comment>
<evidence type="ECO:0000256" key="6">
    <source>
        <dbReference type="SAM" id="Phobius"/>
    </source>
</evidence>
<evidence type="ECO:0000313" key="8">
    <source>
        <dbReference type="EMBL" id="MFC4102548.1"/>
    </source>
</evidence>
<accession>A0ABV8K951</accession>
<dbReference type="Proteomes" id="UP001595715">
    <property type="component" value="Unassembled WGS sequence"/>
</dbReference>
<dbReference type="CDD" id="cd17324">
    <property type="entry name" value="MFS_NepI_like"/>
    <property type="match status" value="1"/>
</dbReference>
<evidence type="ECO:0000256" key="5">
    <source>
        <dbReference type="ARBA" id="ARBA00023136"/>
    </source>
</evidence>
<feature type="transmembrane region" description="Helical" evidence="6">
    <location>
        <begin position="164"/>
        <end position="189"/>
    </location>
</feature>
<feature type="transmembrane region" description="Helical" evidence="6">
    <location>
        <begin position="281"/>
        <end position="300"/>
    </location>
</feature>
<protein>
    <submittedName>
        <fullName evidence="8">MFS transporter</fullName>
    </submittedName>
</protein>
<keyword evidence="9" id="KW-1185">Reference proteome</keyword>
<evidence type="ECO:0000256" key="2">
    <source>
        <dbReference type="ARBA" id="ARBA00022448"/>
    </source>
</evidence>
<dbReference type="SUPFAM" id="SSF103473">
    <property type="entry name" value="MFS general substrate transporter"/>
    <property type="match status" value="1"/>
</dbReference>
<keyword evidence="4 6" id="KW-1133">Transmembrane helix</keyword>
<dbReference type="InterPro" id="IPR011701">
    <property type="entry name" value="MFS"/>
</dbReference>
<feature type="transmembrane region" description="Helical" evidence="6">
    <location>
        <begin position="139"/>
        <end position="158"/>
    </location>
</feature>
<feature type="transmembrane region" description="Helical" evidence="6">
    <location>
        <begin position="45"/>
        <end position="70"/>
    </location>
</feature>
<dbReference type="Gene3D" id="1.20.1250.20">
    <property type="entry name" value="MFS general substrate transporter like domains"/>
    <property type="match status" value="1"/>
</dbReference>
<name>A0ABV8K951_9BACL</name>
<feature type="transmembrane region" description="Helical" evidence="6">
    <location>
        <begin position="12"/>
        <end position="33"/>
    </location>
</feature>
<dbReference type="RefSeq" id="WP_377721170.1">
    <property type="nucleotide sequence ID" value="NZ_JBHSAM010000034.1"/>
</dbReference>
<feature type="transmembrane region" description="Helical" evidence="6">
    <location>
        <begin position="372"/>
        <end position="391"/>
    </location>
</feature>
<feature type="transmembrane region" description="Helical" evidence="6">
    <location>
        <begin position="306"/>
        <end position="327"/>
    </location>
</feature>
<reference evidence="9" key="1">
    <citation type="journal article" date="2019" name="Int. J. Syst. Evol. Microbiol.">
        <title>The Global Catalogue of Microorganisms (GCM) 10K type strain sequencing project: providing services to taxonomists for standard genome sequencing and annotation.</title>
        <authorList>
            <consortium name="The Broad Institute Genomics Platform"/>
            <consortium name="The Broad Institute Genome Sequencing Center for Infectious Disease"/>
            <person name="Wu L."/>
            <person name="Ma J."/>
        </authorList>
    </citation>
    <scope>NUCLEOTIDE SEQUENCE [LARGE SCALE GENOMIC DNA]</scope>
    <source>
        <strain evidence="9">IBRC-M 10987</strain>
    </source>
</reference>
<feature type="transmembrane region" description="Helical" evidence="6">
    <location>
        <begin position="221"/>
        <end position="241"/>
    </location>
</feature>
<dbReference type="Pfam" id="PF07690">
    <property type="entry name" value="MFS_1"/>
    <property type="match status" value="1"/>
</dbReference>
<feature type="transmembrane region" description="Helical" evidence="6">
    <location>
        <begin position="253"/>
        <end position="274"/>
    </location>
</feature>
<feature type="transmembrane region" description="Helical" evidence="6">
    <location>
        <begin position="82"/>
        <end position="100"/>
    </location>
</feature>
<dbReference type="InterPro" id="IPR020846">
    <property type="entry name" value="MFS_dom"/>
</dbReference>
<dbReference type="InterPro" id="IPR036259">
    <property type="entry name" value="MFS_trans_sf"/>
</dbReference>
<gene>
    <name evidence="8" type="ORF">ACFOZ8_23285</name>
</gene>
<dbReference type="EMBL" id="JBHSAM010000034">
    <property type="protein sequence ID" value="MFC4102548.1"/>
    <property type="molecule type" value="Genomic_DNA"/>
</dbReference>
<keyword evidence="2" id="KW-0813">Transport</keyword>
<evidence type="ECO:0000256" key="4">
    <source>
        <dbReference type="ARBA" id="ARBA00022989"/>
    </source>
</evidence>
<comment type="caution">
    <text evidence="8">The sequence shown here is derived from an EMBL/GenBank/DDBJ whole genome shotgun (WGS) entry which is preliminary data.</text>
</comment>
<dbReference type="PANTHER" id="PTHR42910:SF1">
    <property type="entry name" value="MAJOR FACILITATOR SUPERFAMILY (MFS) PROFILE DOMAIN-CONTAINING PROTEIN"/>
    <property type="match status" value="1"/>
</dbReference>
<keyword evidence="3 6" id="KW-0812">Transmembrane</keyword>
<evidence type="ECO:0000313" key="9">
    <source>
        <dbReference type="Proteomes" id="UP001595715"/>
    </source>
</evidence>
<proteinExistence type="predicted"/>